<dbReference type="InterPro" id="IPR025935">
    <property type="entry name" value="AbiH"/>
</dbReference>
<evidence type="ECO:0000313" key="2">
    <source>
        <dbReference type="Proteomes" id="UP001204814"/>
    </source>
</evidence>
<dbReference type="RefSeq" id="WP_227351977.1">
    <property type="nucleotide sequence ID" value="NZ_JAJDKX010000006.1"/>
</dbReference>
<reference evidence="1" key="1">
    <citation type="submission" date="2022-06" db="EMBL/GenBank/DDBJ databases">
        <title>Isolation of gut microbiota from human fecal samples.</title>
        <authorList>
            <person name="Pamer E.G."/>
            <person name="Barat B."/>
            <person name="Waligurski E."/>
            <person name="Medina S."/>
            <person name="Paddock L."/>
            <person name="Mostad J."/>
        </authorList>
    </citation>
    <scope>NUCLEOTIDE SEQUENCE</scope>
    <source>
        <strain evidence="1">DFI.6.24</strain>
    </source>
</reference>
<dbReference type="Proteomes" id="UP001204814">
    <property type="component" value="Unassembled WGS sequence"/>
</dbReference>
<name>A0AAP2UJI3_9FIRM</name>
<gene>
    <name evidence="1" type="ORF">NE542_14435</name>
</gene>
<dbReference type="AlphaFoldDB" id="A0AAP2UJI3"/>
<organism evidence="1 2">
    <name type="scientific">Faecalibacillus intestinalis</name>
    <dbReference type="NCBI Taxonomy" id="1982626"/>
    <lineage>
        <taxon>Bacteria</taxon>
        <taxon>Bacillati</taxon>
        <taxon>Bacillota</taxon>
        <taxon>Erysipelotrichia</taxon>
        <taxon>Erysipelotrichales</taxon>
        <taxon>Coprobacillaceae</taxon>
        <taxon>Faecalibacillus</taxon>
    </lineage>
</organism>
<sequence length="205" mass="24692">MQFYSIVHDEIKALINLFKKYIAWIEMNHMDNLKEINLFNNMLITNILTFNYTDTYRTVYDLSIYNEIEENGVCWVHGRVFDDGSGDIVMGSGSDYYDRKYENFLDLFKFYQKYKYRTDTSYLDWIKDDQKFDNIYIFGHSLDPTDADILKSFLKSQSNIKIFYRTDSEKYHFEKNLLVILGKEMFMEKLSGKHPNIEFIKFENE</sequence>
<evidence type="ECO:0000313" key="1">
    <source>
        <dbReference type="EMBL" id="MCQ5063014.1"/>
    </source>
</evidence>
<protein>
    <submittedName>
        <fullName evidence="1">Bacteriophage abortive infection AbiH family protein</fullName>
    </submittedName>
</protein>
<dbReference type="EMBL" id="JANGBO010000024">
    <property type="protein sequence ID" value="MCQ5063014.1"/>
    <property type="molecule type" value="Genomic_DNA"/>
</dbReference>
<comment type="caution">
    <text evidence="1">The sequence shown here is derived from an EMBL/GenBank/DDBJ whole genome shotgun (WGS) entry which is preliminary data.</text>
</comment>
<accession>A0AAP2UJI3</accession>
<proteinExistence type="predicted"/>
<dbReference type="Pfam" id="PF14253">
    <property type="entry name" value="AbiH"/>
    <property type="match status" value="1"/>
</dbReference>